<feature type="region of interest" description="Disordered" evidence="7">
    <location>
        <begin position="444"/>
        <end position="465"/>
    </location>
</feature>
<dbReference type="InterPro" id="IPR003370">
    <property type="entry name" value="Chromate_transpt"/>
</dbReference>
<comment type="subcellular location">
    <subcellularLocation>
        <location evidence="1">Cell membrane</location>
        <topology evidence="1">Multi-pass membrane protein</topology>
    </subcellularLocation>
</comment>
<dbReference type="EMBL" id="JAPEUY010000004">
    <property type="protein sequence ID" value="KAJ4373949.1"/>
    <property type="molecule type" value="Genomic_DNA"/>
</dbReference>
<reference evidence="9" key="1">
    <citation type="submission" date="2022-10" db="EMBL/GenBank/DDBJ databases">
        <title>Tapping the CABI collections for fungal endophytes: first genome assemblies for Collariella, Neodidymelliopsis, Ascochyta clinopodiicola, Didymella pomorum, Didymosphaeria variabile, Neocosmospora piperis and Neocucurbitaria cava.</title>
        <authorList>
            <person name="Hill R."/>
        </authorList>
    </citation>
    <scope>NUCLEOTIDE SEQUENCE</scope>
    <source>
        <strain evidence="9">IMI 356814</strain>
    </source>
</reference>
<feature type="transmembrane region" description="Helical" evidence="8">
    <location>
        <begin position="12"/>
        <end position="31"/>
    </location>
</feature>
<keyword evidence="5 8" id="KW-1133">Transmembrane helix</keyword>
<evidence type="ECO:0000256" key="4">
    <source>
        <dbReference type="ARBA" id="ARBA00022692"/>
    </source>
</evidence>
<protein>
    <recommendedName>
        <fullName evidence="11">Glycosyltransferase family 69 protein</fullName>
    </recommendedName>
</protein>
<dbReference type="GO" id="GO:0015109">
    <property type="term" value="F:chromate transmembrane transporter activity"/>
    <property type="evidence" value="ECO:0007669"/>
    <property type="project" value="InterPro"/>
</dbReference>
<evidence type="ECO:0000256" key="1">
    <source>
        <dbReference type="ARBA" id="ARBA00004651"/>
    </source>
</evidence>
<dbReference type="Pfam" id="PF02417">
    <property type="entry name" value="Chromate_transp"/>
    <property type="match status" value="1"/>
</dbReference>
<dbReference type="PANTHER" id="PTHR33567">
    <property type="entry name" value="CHROMATE ION TRANSPORTER (EUROFUNG)"/>
    <property type="match status" value="1"/>
</dbReference>
<feature type="compositionally biased region" description="Polar residues" evidence="7">
    <location>
        <begin position="129"/>
        <end position="141"/>
    </location>
</feature>
<evidence type="ECO:0000256" key="8">
    <source>
        <dbReference type="SAM" id="Phobius"/>
    </source>
</evidence>
<feature type="transmembrane region" description="Helical" evidence="8">
    <location>
        <begin position="279"/>
        <end position="300"/>
    </location>
</feature>
<dbReference type="InterPro" id="IPR021047">
    <property type="entry name" value="Mannosyltransferase_CMT1"/>
</dbReference>
<evidence type="ECO:0000256" key="6">
    <source>
        <dbReference type="ARBA" id="ARBA00023136"/>
    </source>
</evidence>
<keyword evidence="6 8" id="KW-0472">Membrane</keyword>
<evidence type="ECO:0000256" key="5">
    <source>
        <dbReference type="ARBA" id="ARBA00022989"/>
    </source>
</evidence>
<evidence type="ECO:0000313" key="9">
    <source>
        <dbReference type="EMBL" id="KAJ4373949.1"/>
    </source>
</evidence>
<organism evidence="9 10">
    <name type="scientific">Neocucurbitaria cava</name>
    <dbReference type="NCBI Taxonomy" id="798079"/>
    <lineage>
        <taxon>Eukaryota</taxon>
        <taxon>Fungi</taxon>
        <taxon>Dikarya</taxon>
        <taxon>Ascomycota</taxon>
        <taxon>Pezizomycotina</taxon>
        <taxon>Dothideomycetes</taxon>
        <taxon>Pleosporomycetidae</taxon>
        <taxon>Pleosporales</taxon>
        <taxon>Pleosporineae</taxon>
        <taxon>Cucurbitariaceae</taxon>
        <taxon>Neocucurbitaria</taxon>
    </lineage>
</organism>
<evidence type="ECO:0000313" key="10">
    <source>
        <dbReference type="Proteomes" id="UP001140560"/>
    </source>
</evidence>
<feature type="transmembrane region" description="Helical" evidence="8">
    <location>
        <begin position="356"/>
        <end position="387"/>
    </location>
</feature>
<evidence type="ECO:0000256" key="2">
    <source>
        <dbReference type="ARBA" id="ARBA00005262"/>
    </source>
</evidence>
<dbReference type="AlphaFoldDB" id="A0A9W8YCN2"/>
<dbReference type="PANTHER" id="PTHR33567:SF3">
    <property type="entry name" value="CHROMATE ION TRANSPORTER (EUROFUNG)"/>
    <property type="match status" value="1"/>
</dbReference>
<feature type="transmembrane region" description="Helical" evidence="8">
    <location>
        <begin position="173"/>
        <end position="199"/>
    </location>
</feature>
<dbReference type="GO" id="GO:0005886">
    <property type="term" value="C:plasma membrane"/>
    <property type="evidence" value="ECO:0007669"/>
    <property type="project" value="UniProtKB-SubCell"/>
</dbReference>
<dbReference type="OrthoDB" id="262547at2759"/>
<name>A0A9W8YCN2_9PLEO</name>
<feature type="transmembrane region" description="Helical" evidence="8">
    <location>
        <begin position="312"/>
        <end position="336"/>
    </location>
</feature>
<keyword evidence="10" id="KW-1185">Reference proteome</keyword>
<feature type="transmembrane region" description="Helical" evidence="8">
    <location>
        <begin position="211"/>
        <end position="234"/>
    </location>
</feature>
<proteinExistence type="inferred from homology"/>
<evidence type="ECO:0000256" key="7">
    <source>
        <dbReference type="SAM" id="MobiDB-lite"/>
    </source>
</evidence>
<accession>A0A9W8YCN2</accession>
<dbReference type="Proteomes" id="UP001140560">
    <property type="component" value="Unassembled WGS sequence"/>
</dbReference>
<keyword evidence="3" id="KW-1003">Cell membrane</keyword>
<keyword evidence="4 8" id="KW-0812">Transmembrane</keyword>
<sequence>MPDKLPPWVYALLSGMNASTVGIIALAAVQLAEKAIQDRITRVLVIFGACAGICYDALWYFPLLLTLGGAMTVVWDVWLQQKIGKLRAGYAARRRRARNEDGDAEEVIATQSIPVDVRRPEATQRRTHAGSSTDRIVSTQEDAGPSRAGERSSTRGVTDNAANPVADTNAHNISITIGVSLIIAFVVSFIIIMVIRGTVSSRALSFDLFSNMYLAGTIIFGGGPVVIPLLRAYVVEPGWVTPRDFLLGLAIIQAFPGPNFNFSVYLGALALASTSIPTVFGALLSYLAIFFPGIVLAVGVQSIWQVMRTKSWVLSLLRGINAAAVGLVFTAVYRLWEIGYLTPESSAGTSLAEEPWWVVVAAVTYAETAWFGVPPALAIIIGALLGMGWFGAVQQPKNVFAIANCAMIAVLDPTFLAQASPSTITILCATFLLTHVHTVQLHQKPKHAHNPEVSDKTSLNTLLPSPPRNQKRIYIAAQHWNSARLLRSHWNAALSAVVQELGVENVFVSIYESGSYDDTKDALRELDATLDALQVQRGILLSDISHADEIARQPTDHGWITTAKGETHLRRIPFLASIRNKVFEPLERLAAEGQHFDMILFLNDVVFSSGDVLRLLDTNGGEYAAACSMDFSKPPYFYDTFALRDSSGNEAVMQTWPYFRSYASRYAAERFLPVPVASCWNGMVAMPIEPFLGDSPLRFRGIADSLAVSHLEASECCLVHADNPFSASKGVFLNLDVKVGYNGSSYDAVHSPDAIISPIQIFTAVWQSRILRWGSTPFIKRWVIHQRQRRWFEQTQEVEHGDFCLVDETQVLFERGWKHI</sequence>
<dbReference type="Pfam" id="PF11735">
    <property type="entry name" value="CAP59_mtransfer"/>
    <property type="match status" value="1"/>
</dbReference>
<evidence type="ECO:0000256" key="3">
    <source>
        <dbReference type="ARBA" id="ARBA00022475"/>
    </source>
</evidence>
<evidence type="ECO:0008006" key="11">
    <source>
        <dbReference type="Google" id="ProtNLM"/>
    </source>
</evidence>
<feature type="region of interest" description="Disordered" evidence="7">
    <location>
        <begin position="119"/>
        <end position="163"/>
    </location>
</feature>
<gene>
    <name evidence="9" type="ORF">N0V83_002688</name>
</gene>
<comment type="similarity">
    <text evidence="2">Belongs to the chromate ion transporter (CHR) (TC 2.A.51) family.</text>
</comment>
<comment type="caution">
    <text evidence="9">The sequence shown here is derived from an EMBL/GenBank/DDBJ whole genome shotgun (WGS) entry which is preliminary data.</text>
</comment>